<dbReference type="InterPro" id="IPR029787">
    <property type="entry name" value="Nucleotide_cyclase"/>
</dbReference>
<proteinExistence type="predicted"/>
<name>A0A1H7GJM6_AQUAM</name>
<evidence type="ECO:0000313" key="3">
    <source>
        <dbReference type="EMBL" id="SEK38366.1"/>
    </source>
</evidence>
<dbReference type="PANTHER" id="PTHR43081:SF1">
    <property type="entry name" value="ADENYLATE CYCLASE, TERMINAL-DIFFERENTIATION SPECIFIC"/>
    <property type="match status" value="1"/>
</dbReference>
<reference evidence="3 4" key="1">
    <citation type="submission" date="2016-10" db="EMBL/GenBank/DDBJ databases">
        <authorList>
            <person name="de Groot N.N."/>
        </authorList>
    </citation>
    <scope>NUCLEOTIDE SEQUENCE [LARGE SCALE GENOMIC DNA]</scope>
    <source>
        <strain evidence="3 4">DSM 25232</strain>
    </source>
</reference>
<feature type="transmembrane region" description="Helical" evidence="1">
    <location>
        <begin position="89"/>
        <end position="113"/>
    </location>
</feature>
<dbReference type="PROSITE" id="PS50125">
    <property type="entry name" value="GUANYLATE_CYCLASE_2"/>
    <property type="match status" value="1"/>
</dbReference>
<feature type="domain" description="Guanylate cyclase" evidence="2">
    <location>
        <begin position="180"/>
        <end position="309"/>
    </location>
</feature>
<keyword evidence="4" id="KW-1185">Reference proteome</keyword>
<sequence length="361" mass="41860">MKRSIKNYLRLLWQSVLFWSLAMGFFSIFRYYGIDEEEGIYMIQEYRGYTGTIRALMGFSSIGILIGFVYATIDLLFDKYASNKISLVYNLIIRTIFYFITTVIIFTIIMDIFSDIYNLNLDTNRGWWKENKSFWATILYIVMVSFVFSFIKIATEKFGRGVFIKMLLGKYKSPQEEKRIFMFLDLKDSTTIAEKLGHFKYSQFIQDCFYDLNTVVPKHEAEIYQYVGDEAVLSWPYKKGLANNNCVSLFFAFQQKKQSKANYYQEKYGMIPEFKAGLHGGKLMVTEVGVIKKEIAYHGDVINTSARIQAECNNHKVKLLISEELLHDLSISSNLSATFLGSVLLKGKQKEVNIHTIKKAL</sequence>
<evidence type="ECO:0000313" key="4">
    <source>
        <dbReference type="Proteomes" id="UP000198521"/>
    </source>
</evidence>
<dbReference type="AlphaFoldDB" id="A0A1H7GJM6"/>
<dbReference type="EMBL" id="FOAB01000001">
    <property type="protein sequence ID" value="SEK38366.1"/>
    <property type="molecule type" value="Genomic_DNA"/>
</dbReference>
<protein>
    <submittedName>
        <fullName evidence="3">Adenylate cyclase</fullName>
    </submittedName>
</protein>
<dbReference type="Gene3D" id="3.30.70.1230">
    <property type="entry name" value="Nucleotide cyclase"/>
    <property type="match status" value="1"/>
</dbReference>
<evidence type="ECO:0000259" key="2">
    <source>
        <dbReference type="PROSITE" id="PS50125"/>
    </source>
</evidence>
<dbReference type="GO" id="GO:0009190">
    <property type="term" value="P:cyclic nucleotide biosynthetic process"/>
    <property type="evidence" value="ECO:0007669"/>
    <property type="project" value="InterPro"/>
</dbReference>
<feature type="transmembrane region" description="Helical" evidence="1">
    <location>
        <begin position="12"/>
        <end position="33"/>
    </location>
</feature>
<keyword evidence="1" id="KW-1133">Transmembrane helix</keyword>
<keyword evidence="1" id="KW-0472">Membrane</keyword>
<dbReference type="PANTHER" id="PTHR43081">
    <property type="entry name" value="ADENYLATE CYCLASE, TERMINAL-DIFFERENTIATION SPECIFIC-RELATED"/>
    <property type="match status" value="1"/>
</dbReference>
<dbReference type="GO" id="GO:0035556">
    <property type="term" value="P:intracellular signal transduction"/>
    <property type="evidence" value="ECO:0007669"/>
    <property type="project" value="InterPro"/>
</dbReference>
<dbReference type="STRING" id="1038014.SAMN04487910_0398"/>
<dbReference type="InterPro" id="IPR050697">
    <property type="entry name" value="Adenylyl/Guanylyl_Cyclase_3/4"/>
</dbReference>
<keyword evidence="1" id="KW-0812">Transmembrane</keyword>
<dbReference type="CDD" id="cd07302">
    <property type="entry name" value="CHD"/>
    <property type="match status" value="1"/>
</dbReference>
<dbReference type="GO" id="GO:0004016">
    <property type="term" value="F:adenylate cyclase activity"/>
    <property type="evidence" value="ECO:0007669"/>
    <property type="project" value="UniProtKB-ARBA"/>
</dbReference>
<organism evidence="3 4">
    <name type="scientific">Aquimarina amphilecti</name>
    <dbReference type="NCBI Taxonomy" id="1038014"/>
    <lineage>
        <taxon>Bacteria</taxon>
        <taxon>Pseudomonadati</taxon>
        <taxon>Bacteroidota</taxon>
        <taxon>Flavobacteriia</taxon>
        <taxon>Flavobacteriales</taxon>
        <taxon>Flavobacteriaceae</taxon>
        <taxon>Aquimarina</taxon>
    </lineage>
</organism>
<gene>
    <name evidence="3" type="ORF">SAMN04487910_0398</name>
</gene>
<accession>A0A1H7GJM6</accession>
<dbReference type="Proteomes" id="UP000198521">
    <property type="component" value="Unassembled WGS sequence"/>
</dbReference>
<feature type="transmembrane region" description="Helical" evidence="1">
    <location>
        <begin position="53"/>
        <end position="77"/>
    </location>
</feature>
<dbReference type="Pfam" id="PF00211">
    <property type="entry name" value="Guanylate_cyc"/>
    <property type="match status" value="1"/>
</dbReference>
<feature type="transmembrane region" description="Helical" evidence="1">
    <location>
        <begin position="133"/>
        <end position="151"/>
    </location>
</feature>
<dbReference type="InterPro" id="IPR001054">
    <property type="entry name" value="A/G_cyclase"/>
</dbReference>
<dbReference type="SUPFAM" id="SSF55073">
    <property type="entry name" value="Nucleotide cyclase"/>
    <property type="match status" value="1"/>
</dbReference>
<evidence type="ECO:0000256" key="1">
    <source>
        <dbReference type="SAM" id="Phobius"/>
    </source>
</evidence>
<dbReference type="RefSeq" id="WP_091404800.1">
    <property type="nucleotide sequence ID" value="NZ_FOAB01000001.1"/>
</dbReference>
<dbReference type="OrthoDB" id="9768499at2"/>